<feature type="transmembrane region" description="Helical" evidence="6">
    <location>
        <begin position="381"/>
        <end position="399"/>
    </location>
</feature>
<dbReference type="Gene3D" id="1.20.1250.20">
    <property type="entry name" value="MFS general substrate transporter like domains"/>
    <property type="match status" value="1"/>
</dbReference>
<evidence type="ECO:0000256" key="6">
    <source>
        <dbReference type="SAM" id="Phobius"/>
    </source>
</evidence>
<dbReference type="Pfam" id="PF07690">
    <property type="entry name" value="MFS_1"/>
    <property type="match status" value="1"/>
</dbReference>
<comment type="caution">
    <text evidence="7">The sequence shown here is derived from an EMBL/GenBank/DDBJ whole genome shotgun (WGS) entry which is preliminary data.</text>
</comment>
<keyword evidence="5 6" id="KW-0472">Membrane</keyword>
<feature type="transmembrane region" description="Helical" evidence="6">
    <location>
        <begin position="343"/>
        <end position="361"/>
    </location>
</feature>
<comment type="subcellular location">
    <subcellularLocation>
        <location evidence="1">Cell inner membrane</location>
        <topology evidence="1">Multi-pass membrane protein</topology>
    </subcellularLocation>
</comment>
<dbReference type="InterPro" id="IPR011701">
    <property type="entry name" value="MFS"/>
</dbReference>
<evidence type="ECO:0000256" key="1">
    <source>
        <dbReference type="ARBA" id="ARBA00004429"/>
    </source>
</evidence>
<feature type="transmembrane region" description="Helical" evidence="6">
    <location>
        <begin position="287"/>
        <end position="304"/>
    </location>
</feature>
<keyword evidence="4 6" id="KW-1133">Transmembrane helix</keyword>
<evidence type="ECO:0000313" key="7">
    <source>
        <dbReference type="EMBL" id="MBK1790565.1"/>
    </source>
</evidence>
<gene>
    <name evidence="7" type="primary">fucP</name>
    <name evidence="7" type="ORF">JIN82_05265</name>
</gene>
<keyword evidence="3 6" id="KW-0812">Transmembrane</keyword>
<dbReference type="Proteomes" id="UP000624703">
    <property type="component" value="Unassembled WGS sequence"/>
</dbReference>
<feature type="transmembrane region" description="Helical" evidence="6">
    <location>
        <begin position="222"/>
        <end position="243"/>
    </location>
</feature>
<feature type="transmembrane region" description="Helical" evidence="6">
    <location>
        <begin position="263"/>
        <end position="280"/>
    </location>
</feature>
<dbReference type="GO" id="GO:0005886">
    <property type="term" value="C:plasma membrane"/>
    <property type="evidence" value="ECO:0007669"/>
    <property type="project" value="UniProtKB-SubCell"/>
</dbReference>
<feature type="transmembrane region" description="Helical" evidence="6">
    <location>
        <begin position="310"/>
        <end position="331"/>
    </location>
</feature>
<dbReference type="InterPro" id="IPR005275">
    <property type="entry name" value="Lfuc_symporter_FucP"/>
</dbReference>
<evidence type="ECO:0000256" key="3">
    <source>
        <dbReference type="ARBA" id="ARBA00022692"/>
    </source>
</evidence>
<dbReference type="SUPFAM" id="SSF103473">
    <property type="entry name" value="MFS general substrate transporter"/>
    <property type="match status" value="1"/>
</dbReference>
<evidence type="ECO:0000256" key="5">
    <source>
        <dbReference type="ARBA" id="ARBA00023136"/>
    </source>
</evidence>
<keyword evidence="8" id="KW-1185">Reference proteome</keyword>
<dbReference type="EMBL" id="JAENIM010000023">
    <property type="protein sequence ID" value="MBK1790565.1"/>
    <property type="molecule type" value="Genomic_DNA"/>
</dbReference>
<sequence length="404" mass="44195">MVVASIFILSNLAVEDFRSDVKGYNSELNGVSENVEEFNILPILKADPNGRVHDKNIEAYVIEKTAEKKAVAVQALEGYQNGAFSTPAELATYASEQNIPEADANFVDDYFSTPKGDALLPLEQVISKVEKFKIPNGDLINMALRDYKNGIIPSFTGKNHADFQGDDLDIISTPYMIIGFVVLTVLVLFIVVKLPHTENPNSNDHELHFSATCKRLFTNPRYVGGVIAQAFYVGAQIMCWTYIIQYGQQNLGMDKATAQNHNILAMVIFLCSRFICTFFLKFVSPGKLLAALSLVAIALCLGTIHLQGMGGIYCLILTSACMSLMFPTIYGIALEGVGPDAKLGSAGLIFAIVGGAFMPRLQGGIIDMERFMGTTGIRGSFYLPLICFIVIAIYGFLFSKRKNA</sequence>
<dbReference type="PANTHER" id="PTHR43702">
    <property type="entry name" value="L-FUCOSE-PROTON SYMPORTER"/>
    <property type="match status" value="1"/>
</dbReference>
<dbReference type="NCBIfam" id="TIGR00885">
    <property type="entry name" value="fucP"/>
    <property type="match status" value="1"/>
</dbReference>
<dbReference type="InterPro" id="IPR036259">
    <property type="entry name" value="MFS_trans_sf"/>
</dbReference>
<evidence type="ECO:0000313" key="8">
    <source>
        <dbReference type="Proteomes" id="UP000624703"/>
    </source>
</evidence>
<accession>A0A8J7MDF7</accession>
<dbReference type="AlphaFoldDB" id="A0A8J7MDF7"/>
<dbReference type="InterPro" id="IPR050375">
    <property type="entry name" value="MFS_TsgA-like"/>
</dbReference>
<name>A0A8J7MDF7_9BACT</name>
<proteinExistence type="predicted"/>
<feature type="transmembrane region" description="Helical" evidence="6">
    <location>
        <begin position="174"/>
        <end position="192"/>
    </location>
</feature>
<reference evidence="7" key="1">
    <citation type="submission" date="2021-01" db="EMBL/GenBank/DDBJ databases">
        <title>Modified the classification status of verrucomicrobia.</title>
        <authorList>
            <person name="Feng X."/>
        </authorList>
    </citation>
    <scope>NUCLEOTIDE SEQUENCE</scope>
    <source>
        <strain evidence="7">_KCTC 22039</strain>
    </source>
</reference>
<dbReference type="PANTHER" id="PTHR43702:SF11">
    <property type="entry name" value="L-FUCOSE-PROTON SYMPORTER"/>
    <property type="match status" value="1"/>
</dbReference>
<protein>
    <submittedName>
        <fullName evidence="7">L-fucose:H+ symporter permease</fullName>
    </submittedName>
</protein>
<evidence type="ECO:0000256" key="4">
    <source>
        <dbReference type="ARBA" id="ARBA00022989"/>
    </source>
</evidence>
<dbReference type="GO" id="GO:0015535">
    <property type="term" value="F:fucose:proton symporter activity"/>
    <property type="evidence" value="ECO:0007669"/>
    <property type="project" value="InterPro"/>
</dbReference>
<keyword evidence="2" id="KW-1003">Cell membrane</keyword>
<evidence type="ECO:0000256" key="2">
    <source>
        <dbReference type="ARBA" id="ARBA00022475"/>
    </source>
</evidence>
<organism evidence="7 8">
    <name type="scientific">Persicirhabdus sediminis</name>
    <dbReference type="NCBI Taxonomy" id="454144"/>
    <lineage>
        <taxon>Bacteria</taxon>
        <taxon>Pseudomonadati</taxon>
        <taxon>Verrucomicrobiota</taxon>
        <taxon>Verrucomicrobiia</taxon>
        <taxon>Verrucomicrobiales</taxon>
        <taxon>Verrucomicrobiaceae</taxon>
        <taxon>Persicirhabdus</taxon>
    </lineage>
</organism>